<feature type="transmembrane region" description="Helical" evidence="1">
    <location>
        <begin position="349"/>
        <end position="368"/>
    </location>
</feature>
<gene>
    <name evidence="2" type="ORF">CO018_00805</name>
</gene>
<feature type="transmembrane region" description="Helical" evidence="1">
    <location>
        <begin position="160"/>
        <end position="180"/>
    </location>
</feature>
<feature type="transmembrane region" description="Helical" evidence="1">
    <location>
        <begin position="221"/>
        <end position="238"/>
    </location>
</feature>
<evidence type="ECO:0000256" key="1">
    <source>
        <dbReference type="SAM" id="Phobius"/>
    </source>
</evidence>
<protein>
    <recommendedName>
        <fullName evidence="4">Glycosyltransferase RgtA/B/C/D-like domain-containing protein</fullName>
    </recommendedName>
</protein>
<dbReference type="Proteomes" id="UP000229739">
    <property type="component" value="Unassembled WGS sequence"/>
</dbReference>
<dbReference type="AlphaFoldDB" id="A0A2M8G4S4"/>
<comment type="caution">
    <text evidence="2">The sequence shown here is derived from an EMBL/GenBank/DDBJ whole genome shotgun (WGS) entry which is preliminary data.</text>
</comment>
<accession>A0A2M8G4S4</accession>
<sequence length="625" mass="71835">MTESIIFPAAFITASWLAGFWLVEIIFPAWLKIFKIAWGLVWGLLIATLIIFCLALIGNLSGLTIGVGSGLFLLGTGWRRRLNKNKGKKQQRLFFKDKVYLLSLIILWGAIFGRIYFPALSFNNHGLWASGRTVWGDWAIHLSYVNSFVYGDNFPPEYPILSGIKLTYPFAVDLTTAILIKLGLKLEIAMGLINWLLSLALIIILWQMLKRFISNNKVVSLGINAGLLAGGLGFVNWLEDLKNIGLVKALISPVREYTHIAEQKIEFINPIFSSLLPQRSVLYGWPLWLMVIIIWDISLDKKNGRLAWLSGVLAGMLVIIHPHSALALLMILPVWWLMFWRKRVDRYNYWVRWLIPFVLLALPGYFWLGNDVIEKSWRWQLGWLAGPKTLIDIGWFWLINLGVGGILILTALLDKQISLKIKRACLAWLPLFIIPNFIVFQPWDYDNSKFFQWWYILSIPWAIYWLSRRPKIVIAVCFVLIIGSGTLDLWNSILINKNRLSMADKQAVALAEFIKNSTPPKSVFATGSDHLNPVTMLAGRKLLKGFSGWLWSYGLNYQTRETALKQIYQGGQKTEELLNNYAVDYLLIGPNERNEFNPDEQFFSNNFQLIYDQDRYKIFKVGKDY</sequence>
<evidence type="ECO:0000313" key="2">
    <source>
        <dbReference type="EMBL" id="PJC66646.1"/>
    </source>
</evidence>
<feature type="transmembrane region" description="Helical" evidence="1">
    <location>
        <begin position="6"/>
        <end position="27"/>
    </location>
</feature>
<reference evidence="3" key="1">
    <citation type="submission" date="2017-09" db="EMBL/GenBank/DDBJ databases">
        <title>Depth-based differentiation of microbial function through sediment-hosted aquifers and enrichment of novel symbionts in the deep terrestrial subsurface.</title>
        <authorList>
            <person name="Probst A.J."/>
            <person name="Ladd B."/>
            <person name="Jarett J.K."/>
            <person name="Geller-Mcgrath D.E."/>
            <person name="Sieber C.M.K."/>
            <person name="Emerson J.B."/>
            <person name="Anantharaman K."/>
            <person name="Thomas B.C."/>
            <person name="Malmstrom R."/>
            <person name="Stieglmeier M."/>
            <person name="Klingl A."/>
            <person name="Woyke T."/>
            <person name="Ryan C.M."/>
            <person name="Banfield J.F."/>
        </authorList>
    </citation>
    <scope>NUCLEOTIDE SEQUENCE [LARGE SCALE GENOMIC DNA]</scope>
</reference>
<feature type="transmembrane region" description="Helical" evidence="1">
    <location>
        <begin position="63"/>
        <end position="78"/>
    </location>
</feature>
<feature type="transmembrane region" description="Helical" evidence="1">
    <location>
        <begin position="393"/>
        <end position="413"/>
    </location>
</feature>
<dbReference type="EMBL" id="PFQV01000014">
    <property type="protein sequence ID" value="PJC66646.1"/>
    <property type="molecule type" value="Genomic_DNA"/>
</dbReference>
<feature type="transmembrane region" description="Helical" evidence="1">
    <location>
        <begin position="311"/>
        <end position="337"/>
    </location>
</feature>
<organism evidence="2 3">
    <name type="scientific">Candidatus Beckwithbacteria bacterium CG_4_9_14_0_2_um_filter_47_11</name>
    <dbReference type="NCBI Taxonomy" id="1974494"/>
    <lineage>
        <taxon>Bacteria</taxon>
        <taxon>Candidatus Beckwithiibacteriota</taxon>
    </lineage>
</organism>
<name>A0A2M8G4S4_9BACT</name>
<keyword evidence="1" id="KW-1133">Transmembrane helix</keyword>
<feature type="transmembrane region" description="Helical" evidence="1">
    <location>
        <begin position="281"/>
        <end position="299"/>
    </location>
</feature>
<keyword evidence="1" id="KW-0812">Transmembrane</keyword>
<feature type="transmembrane region" description="Helical" evidence="1">
    <location>
        <begin position="192"/>
        <end position="209"/>
    </location>
</feature>
<feature type="transmembrane region" description="Helical" evidence="1">
    <location>
        <begin position="449"/>
        <end position="466"/>
    </location>
</feature>
<feature type="transmembrane region" description="Helical" evidence="1">
    <location>
        <begin position="425"/>
        <end position="443"/>
    </location>
</feature>
<keyword evidence="1" id="KW-0472">Membrane</keyword>
<evidence type="ECO:0008006" key="4">
    <source>
        <dbReference type="Google" id="ProtNLM"/>
    </source>
</evidence>
<feature type="transmembrane region" description="Helical" evidence="1">
    <location>
        <begin position="99"/>
        <end position="117"/>
    </location>
</feature>
<feature type="transmembrane region" description="Helical" evidence="1">
    <location>
        <begin position="473"/>
        <end position="493"/>
    </location>
</feature>
<evidence type="ECO:0000313" key="3">
    <source>
        <dbReference type="Proteomes" id="UP000229739"/>
    </source>
</evidence>
<proteinExistence type="predicted"/>
<feature type="transmembrane region" description="Helical" evidence="1">
    <location>
        <begin position="39"/>
        <end position="57"/>
    </location>
</feature>